<dbReference type="SUPFAM" id="SSF53623">
    <property type="entry name" value="MurD-like peptide ligases, catalytic domain"/>
    <property type="match status" value="1"/>
</dbReference>
<proteinExistence type="inferred from homology"/>
<evidence type="ECO:0000256" key="20">
    <source>
        <dbReference type="ARBA" id="ARBA00049161"/>
    </source>
</evidence>
<evidence type="ECO:0000256" key="1">
    <source>
        <dbReference type="ARBA" id="ARBA00002714"/>
    </source>
</evidence>
<dbReference type="InterPro" id="IPR036615">
    <property type="entry name" value="Mur_ligase_C_dom_sf"/>
</dbReference>
<sequence>MNYSEVVSFLESLQIMPKTMPGLQKINRALVQTDWFSSIDPKKVIVVAGTNGKGTTCAALQSLLLAADQRVGFYSSPHLVSTTERIRINGLEISENNFVEVFHDCKKLIQECELSHFEALTLMAGHYFFSSKWNGNLDFVILEVGLGGTYDATNAFPHKFCAITKLGLDHLNILGTDLVSVASNKFGIVTNKSIVVHHRLPEEVMELKYQVQKETNSNWVEAEVATLHKDTRAPVPRYRIDYMANKIPTNLTGERAFENIMTAITLFQILGFDIESAYQGLARIDWKGRMQKILWPQMKAPLFLSGDHNAQGVESLIELLKDFKWKRLHLVVGIGVDKDVKEMLSQLMKLSSVSLYLTETPFKGLTVGQYPQEFLEQAKSTSPNVKDILDQVAVIADEDDLCIVTGSLYLVGEVLKIAPSAVPSTSSQR</sequence>
<dbReference type="Pfam" id="PF02875">
    <property type="entry name" value="Mur_ligase_C"/>
    <property type="match status" value="1"/>
</dbReference>
<comment type="similarity">
    <text evidence="4 21">Belongs to the folylpolyglutamate synthase family.</text>
</comment>
<evidence type="ECO:0000256" key="6">
    <source>
        <dbReference type="ARBA" id="ARBA00013025"/>
    </source>
</evidence>
<dbReference type="GO" id="GO:0005737">
    <property type="term" value="C:cytoplasm"/>
    <property type="evidence" value="ECO:0007669"/>
    <property type="project" value="TreeGrafter"/>
</dbReference>
<dbReference type="GO" id="GO:0046656">
    <property type="term" value="P:folic acid biosynthetic process"/>
    <property type="evidence" value="ECO:0007669"/>
    <property type="project" value="UniProtKB-KW"/>
</dbReference>
<dbReference type="Gene3D" id="3.90.190.20">
    <property type="entry name" value="Mur ligase, C-terminal domain"/>
    <property type="match status" value="1"/>
</dbReference>
<evidence type="ECO:0000256" key="7">
    <source>
        <dbReference type="ARBA" id="ARBA00019357"/>
    </source>
</evidence>
<dbReference type="UniPathway" id="UPA00077">
    <property type="reaction ID" value="UER00157"/>
</dbReference>
<dbReference type="EMBL" id="CP003537">
    <property type="protein sequence ID" value="AGH95017.1"/>
    <property type="molecule type" value="Genomic_DNA"/>
</dbReference>
<dbReference type="PANTHER" id="PTHR11136:SF0">
    <property type="entry name" value="DIHYDROFOLATE SYNTHETASE-RELATED"/>
    <property type="match status" value="1"/>
</dbReference>
<evidence type="ECO:0000256" key="15">
    <source>
        <dbReference type="ARBA" id="ARBA00030592"/>
    </source>
</evidence>
<dbReference type="InterPro" id="IPR018109">
    <property type="entry name" value="Folylpolyglutamate_synth_CS"/>
</dbReference>
<accession>M4V6N1</accession>
<comment type="pathway">
    <text evidence="2">Cofactor biosynthesis; tetrahydrofolate biosynthesis; 7,8-dihydrofolate from 2-amino-4-hydroxy-6-hydroxymethyl-7,8-dihydropteridine diphosphate and 4-aminobenzoate: step 2/2.</text>
</comment>
<comment type="catalytic activity">
    <reaction evidence="19">
        <text>(6R)-5,10-methylenetetrahydrofolyl-(gamma-L-Glu)(n) + L-glutamate + ATP = (6R)-5,10-methylenetetrahydrofolyl-(gamma-L-Glu)(n+1) + ADP + phosphate + H(+)</text>
        <dbReference type="Rhea" id="RHEA:51912"/>
        <dbReference type="Rhea" id="RHEA-COMP:13257"/>
        <dbReference type="Rhea" id="RHEA-COMP:13258"/>
        <dbReference type="ChEBI" id="CHEBI:15378"/>
        <dbReference type="ChEBI" id="CHEBI:29985"/>
        <dbReference type="ChEBI" id="CHEBI:30616"/>
        <dbReference type="ChEBI" id="CHEBI:43474"/>
        <dbReference type="ChEBI" id="CHEBI:136572"/>
        <dbReference type="ChEBI" id="CHEBI:456216"/>
        <dbReference type="EC" id="6.3.2.17"/>
    </reaction>
</comment>
<evidence type="ECO:0000256" key="11">
    <source>
        <dbReference type="ARBA" id="ARBA00022840"/>
    </source>
</evidence>
<evidence type="ECO:0000256" key="5">
    <source>
        <dbReference type="ARBA" id="ARBA00013023"/>
    </source>
</evidence>
<dbReference type="Pfam" id="PF08245">
    <property type="entry name" value="Mur_ligase_M"/>
    <property type="match status" value="1"/>
</dbReference>
<evidence type="ECO:0000256" key="17">
    <source>
        <dbReference type="ARBA" id="ARBA00047493"/>
    </source>
</evidence>
<dbReference type="InterPro" id="IPR036565">
    <property type="entry name" value="Mur-like_cat_sf"/>
</dbReference>
<evidence type="ECO:0000256" key="18">
    <source>
        <dbReference type="ARBA" id="ARBA00047808"/>
    </source>
</evidence>
<dbReference type="GO" id="GO:0008841">
    <property type="term" value="F:dihydrofolate synthase activity"/>
    <property type="evidence" value="ECO:0007669"/>
    <property type="project" value="UniProtKB-EC"/>
</dbReference>
<evidence type="ECO:0000256" key="13">
    <source>
        <dbReference type="ARBA" id="ARBA00022909"/>
    </source>
</evidence>
<feature type="domain" description="Mur ligase C-terminal" evidence="22">
    <location>
        <begin position="288"/>
        <end position="407"/>
    </location>
</feature>
<dbReference type="InterPro" id="IPR004101">
    <property type="entry name" value="Mur_ligase_C"/>
</dbReference>
<dbReference type="PROSITE" id="PS01011">
    <property type="entry name" value="FOLYLPOLYGLU_SYNT_1"/>
    <property type="match status" value="1"/>
</dbReference>
<keyword evidence="25" id="KW-1185">Reference proteome</keyword>
<reference evidence="24 25" key="1">
    <citation type="journal article" date="2013" name="ISME J.">
        <title>By their genes ye shall know them: genomic signatures of predatory bacteria.</title>
        <authorList>
            <person name="Pasternak Z."/>
            <person name="Pietrokovski S."/>
            <person name="Rotem O."/>
            <person name="Gophna U."/>
            <person name="Lurie-Weinberger M.N."/>
            <person name="Jurkevitch E."/>
        </authorList>
    </citation>
    <scope>NUCLEOTIDE SEQUENCE [LARGE SCALE GENOMIC DNA]</scope>
    <source>
        <strain evidence="24 25">JSS</strain>
    </source>
</reference>
<evidence type="ECO:0000256" key="9">
    <source>
        <dbReference type="ARBA" id="ARBA00022723"/>
    </source>
</evidence>
<dbReference type="GO" id="GO:0004326">
    <property type="term" value="F:tetrahydrofolylpolyglutamate synthase activity"/>
    <property type="evidence" value="ECO:0007669"/>
    <property type="project" value="UniProtKB-EC"/>
</dbReference>
<keyword evidence="11 21" id="KW-0067">ATP-binding</keyword>
<dbReference type="InterPro" id="IPR013221">
    <property type="entry name" value="Mur_ligase_cen"/>
</dbReference>
<dbReference type="EC" id="6.3.2.12" evidence="5"/>
<dbReference type="AlphaFoldDB" id="M4V6N1"/>
<organism evidence="24 25">
    <name type="scientific">Pseudobdellovibrio exovorus JSS</name>
    <dbReference type="NCBI Taxonomy" id="1184267"/>
    <lineage>
        <taxon>Bacteria</taxon>
        <taxon>Pseudomonadati</taxon>
        <taxon>Bdellovibrionota</taxon>
        <taxon>Bdellovibrionia</taxon>
        <taxon>Bdellovibrionales</taxon>
        <taxon>Pseudobdellovibrionaceae</taxon>
        <taxon>Pseudobdellovibrio</taxon>
    </lineage>
</organism>
<evidence type="ECO:0000256" key="14">
    <source>
        <dbReference type="ARBA" id="ARBA00030048"/>
    </source>
</evidence>
<dbReference type="Proteomes" id="UP000012040">
    <property type="component" value="Chromosome"/>
</dbReference>
<dbReference type="GO" id="GO:0046872">
    <property type="term" value="F:metal ion binding"/>
    <property type="evidence" value="ECO:0007669"/>
    <property type="project" value="UniProtKB-KW"/>
</dbReference>
<evidence type="ECO:0000313" key="24">
    <source>
        <dbReference type="EMBL" id="AGH95017.1"/>
    </source>
</evidence>
<dbReference type="STRING" id="1184267.A11Q_799"/>
<keyword evidence="12" id="KW-0460">Magnesium</keyword>
<dbReference type="PATRIC" id="fig|1184267.3.peg.807"/>
<comment type="catalytic activity">
    <reaction evidence="20">
        <text>7,8-dihydropteroate + L-glutamate + ATP = 7,8-dihydrofolate + ADP + phosphate + H(+)</text>
        <dbReference type="Rhea" id="RHEA:23584"/>
        <dbReference type="ChEBI" id="CHEBI:15378"/>
        <dbReference type="ChEBI" id="CHEBI:17839"/>
        <dbReference type="ChEBI" id="CHEBI:29985"/>
        <dbReference type="ChEBI" id="CHEBI:30616"/>
        <dbReference type="ChEBI" id="CHEBI:43474"/>
        <dbReference type="ChEBI" id="CHEBI:57451"/>
        <dbReference type="ChEBI" id="CHEBI:456216"/>
        <dbReference type="EC" id="6.3.2.12"/>
    </reaction>
</comment>
<dbReference type="GO" id="GO:0005524">
    <property type="term" value="F:ATP binding"/>
    <property type="evidence" value="ECO:0007669"/>
    <property type="project" value="UniProtKB-KW"/>
</dbReference>
<comment type="catalytic activity">
    <reaction evidence="17">
        <text>(6S)-5,6,7,8-tetrahydrofolyl-(gamma-L-Glu)(n) + L-glutamate + ATP = (6S)-5,6,7,8-tetrahydrofolyl-(gamma-L-Glu)(n+1) + ADP + phosphate + H(+)</text>
        <dbReference type="Rhea" id="RHEA:10580"/>
        <dbReference type="Rhea" id="RHEA-COMP:14738"/>
        <dbReference type="Rhea" id="RHEA-COMP:14740"/>
        <dbReference type="ChEBI" id="CHEBI:15378"/>
        <dbReference type="ChEBI" id="CHEBI:29985"/>
        <dbReference type="ChEBI" id="CHEBI:30616"/>
        <dbReference type="ChEBI" id="CHEBI:43474"/>
        <dbReference type="ChEBI" id="CHEBI:141005"/>
        <dbReference type="ChEBI" id="CHEBI:456216"/>
        <dbReference type="EC" id="6.3.2.17"/>
    </reaction>
</comment>
<dbReference type="PANTHER" id="PTHR11136">
    <property type="entry name" value="FOLYLPOLYGLUTAMATE SYNTHASE-RELATED"/>
    <property type="match status" value="1"/>
</dbReference>
<protein>
    <recommendedName>
        <fullName evidence="7">Dihydrofolate synthase/folylpolyglutamate synthase</fullName>
        <ecNumber evidence="5">6.3.2.12</ecNumber>
        <ecNumber evidence="6">6.3.2.17</ecNumber>
    </recommendedName>
    <alternativeName>
        <fullName evidence="16">Folylpoly-gamma-glutamate synthetase-dihydrofolate synthetase</fullName>
    </alternativeName>
    <alternativeName>
        <fullName evidence="14">Folylpolyglutamate synthetase</fullName>
    </alternativeName>
    <alternativeName>
        <fullName evidence="15">Tetrahydrofolylpolyglutamate synthase</fullName>
    </alternativeName>
</protein>
<dbReference type="PIRSF" id="PIRSF001563">
    <property type="entry name" value="Folylpolyglu_synth"/>
    <property type="match status" value="1"/>
</dbReference>
<dbReference type="RefSeq" id="WP_015469507.1">
    <property type="nucleotide sequence ID" value="NC_020813.1"/>
</dbReference>
<dbReference type="NCBIfam" id="TIGR01499">
    <property type="entry name" value="folC"/>
    <property type="match status" value="1"/>
</dbReference>
<evidence type="ECO:0000256" key="10">
    <source>
        <dbReference type="ARBA" id="ARBA00022741"/>
    </source>
</evidence>
<keyword evidence="9" id="KW-0479">Metal-binding</keyword>
<keyword evidence="8 21" id="KW-0436">Ligase</keyword>
<evidence type="ECO:0000256" key="16">
    <source>
        <dbReference type="ARBA" id="ARBA00032510"/>
    </source>
</evidence>
<evidence type="ECO:0000256" key="2">
    <source>
        <dbReference type="ARBA" id="ARBA00004799"/>
    </source>
</evidence>
<evidence type="ECO:0000259" key="22">
    <source>
        <dbReference type="Pfam" id="PF02875"/>
    </source>
</evidence>
<dbReference type="EC" id="6.3.2.17" evidence="6"/>
<dbReference type="eggNOG" id="COG0285">
    <property type="taxonomic scope" value="Bacteria"/>
</dbReference>
<gene>
    <name evidence="24" type="ORF">A11Q_799</name>
</gene>
<keyword evidence="13" id="KW-0289">Folate biosynthesis</keyword>
<dbReference type="KEGG" id="bex:A11Q_799"/>
<evidence type="ECO:0000256" key="21">
    <source>
        <dbReference type="PIRNR" id="PIRNR001563"/>
    </source>
</evidence>
<evidence type="ECO:0000256" key="3">
    <source>
        <dbReference type="ARBA" id="ARBA00005150"/>
    </source>
</evidence>
<dbReference type="HOGENOM" id="CLU_015869_1_1_7"/>
<evidence type="ECO:0000256" key="8">
    <source>
        <dbReference type="ARBA" id="ARBA00022598"/>
    </source>
</evidence>
<comment type="catalytic activity">
    <reaction evidence="18">
        <text>10-formyltetrahydrofolyl-(gamma-L-Glu)(n) + L-glutamate + ATP = 10-formyltetrahydrofolyl-(gamma-L-Glu)(n+1) + ADP + phosphate + H(+)</text>
        <dbReference type="Rhea" id="RHEA:51904"/>
        <dbReference type="Rhea" id="RHEA-COMP:13088"/>
        <dbReference type="Rhea" id="RHEA-COMP:14300"/>
        <dbReference type="ChEBI" id="CHEBI:15378"/>
        <dbReference type="ChEBI" id="CHEBI:29985"/>
        <dbReference type="ChEBI" id="CHEBI:30616"/>
        <dbReference type="ChEBI" id="CHEBI:43474"/>
        <dbReference type="ChEBI" id="CHEBI:134413"/>
        <dbReference type="ChEBI" id="CHEBI:456216"/>
        <dbReference type="EC" id="6.3.2.17"/>
    </reaction>
</comment>
<evidence type="ECO:0000313" key="25">
    <source>
        <dbReference type="Proteomes" id="UP000012040"/>
    </source>
</evidence>
<dbReference type="Gene3D" id="3.40.1190.10">
    <property type="entry name" value="Mur-like, catalytic domain"/>
    <property type="match status" value="1"/>
</dbReference>
<evidence type="ECO:0000256" key="19">
    <source>
        <dbReference type="ARBA" id="ARBA00049035"/>
    </source>
</evidence>
<dbReference type="SUPFAM" id="SSF53244">
    <property type="entry name" value="MurD-like peptide ligases, peptide-binding domain"/>
    <property type="match status" value="1"/>
</dbReference>
<comment type="function">
    <text evidence="1">Functions in two distinct reactions of the de novo folate biosynthetic pathway. Catalyzes the addition of a glutamate residue to dihydropteroate (7,8-dihydropteroate or H2Pte) to form dihydrofolate (7,8-dihydrofolate monoglutamate or H2Pte-Glu). Also catalyzes successive additions of L-glutamate to tetrahydrofolate or 10-formyltetrahydrofolate or 5,10-methylenetetrahydrofolate, leading to folylpolyglutamate derivatives.</text>
</comment>
<evidence type="ECO:0000259" key="23">
    <source>
        <dbReference type="Pfam" id="PF08245"/>
    </source>
</evidence>
<evidence type="ECO:0000256" key="12">
    <source>
        <dbReference type="ARBA" id="ARBA00022842"/>
    </source>
</evidence>
<keyword evidence="10 21" id="KW-0547">Nucleotide-binding</keyword>
<feature type="domain" description="Mur ligase central" evidence="23">
    <location>
        <begin position="47"/>
        <end position="266"/>
    </location>
</feature>
<comment type="pathway">
    <text evidence="3">Cofactor biosynthesis; tetrahydrofolylpolyglutamate biosynthesis.</text>
</comment>
<evidence type="ECO:0000256" key="4">
    <source>
        <dbReference type="ARBA" id="ARBA00008276"/>
    </source>
</evidence>
<dbReference type="InterPro" id="IPR001645">
    <property type="entry name" value="Folylpolyglutamate_synth"/>
</dbReference>
<name>M4V6N1_9BACT</name>
<dbReference type="GO" id="GO:0046654">
    <property type="term" value="P:tetrahydrofolate biosynthetic process"/>
    <property type="evidence" value="ECO:0007669"/>
    <property type="project" value="UniProtKB-UniPathway"/>
</dbReference>